<dbReference type="Proteomes" id="UP000248326">
    <property type="component" value="Unassembled WGS sequence"/>
</dbReference>
<name>A0A318S3X7_9DEIO</name>
<dbReference type="AlphaFoldDB" id="A0A318S3X7"/>
<evidence type="ECO:0000313" key="1">
    <source>
        <dbReference type="EMBL" id="PYE51069.1"/>
    </source>
</evidence>
<gene>
    <name evidence="1" type="ORF">DES52_116136</name>
</gene>
<protein>
    <submittedName>
        <fullName evidence="1">Uncharacterized protein</fullName>
    </submittedName>
</protein>
<proteinExistence type="predicted"/>
<keyword evidence="2" id="KW-1185">Reference proteome</keyword>
<reference evidence="1 2" key="1">
    <citation type="submission" date="2018-06" db="EMBL/GenBank/DDBJ databases">
        <title>Genomic Encyclopedia of Type Strains, Phase IV (KMG-IV): sequencing the most valuable type-strain genomes for metagenomic binning, comparative biology and taxonomic classification.</title>
        <authorList>
            <person name="Goeker M."/>
        </authorList>
    </citation>
    <scope>NUCLEOTIDE SEQUENCE [LARGE SCALE GENOMIC DNA]</scope>
    <source>
        <strain evidence="1 2">DSM 18048</strain>
    </source>
</reference>
<evidence type="ECO:0000313" key="2">
    <source>
        <dbReference type="Proteomes" id="UP000248326"/>
    </source>
</evidence>
<sequence>MPTKVIRNVNSAFPAAPAQDSIPTFIEDVVLPTHLRCTRFFITFRQWRKATTALRTVNTSNNAGAAEFDTLQEVLAHARAILEDATAKGLDVEYNVVFFVRTAEGRRRVFATLGAHHDQIVRAVTLACPPALLTLRPPQPNETSK</sequence>
<comment type="caution">
    <text evidence="1">The sequence shown here is derived from an EMBL/GenBank/DDBJ whole genome shotgun (WGS) entry which is preliminary data.</text>
</comment>
<dbReference type="EMBL" id="QJSX01000016">
    <property type="protein sequence ID" value="PYE51069.1"/>
    <property type="molecule type" value="Genomic_DNA"/>
</dbReference>
<organism evidence="1 2">
    <name type="scientific">Deinococcus yavapaiensis KR-236</name>
    <dbReference type="NCBI Taxonomy" id="694435"/>
    <lineage>
        <taxon>Bacteria</taxon>
        <taxon>Thermotogati</taxon>
        <taxon>Deinococcota</taxon>
        <taxon>Deinococci</taxon>
        <taxon>Deinococcales</taxon>
        <taxon>Deinococcaceae</taxon>
        <taxon>Deinococcus</taxon>
    </lineage>
</organism>
<accession>A0A318S3X7</accession>